<feature type="domain" description="CHAT" evidence="1">
    <location>
        <begin position="334"/>
        <end position="602"/>
    </location>
</feature>
<dbReference type="STRING" id="68775.A0A5C3M138"/>
<name>A0A5C3M138_9AGAR</name>
<gene>
    <name evidence="2" type="ORF">BDQ12DRAFT_744476</name>
</gene>
<protein>
    <submittedName>
        <fullName evidence="2">CHAT domain-containing protein</fullName>
    </submittedName>
</protein>
<dbReference type="Proteomes" id="UP000308652">
    <property type="component" value="Unassembled WGS sequence"/>
</dbReference>
<sequence length="603" mass="66980">MLLLGVLFYEKFCVTQDTADLKSSIQMLKESIALLLSTCPYLPFYQLELGKALQLYARKLNLPKLLLEAIHILKTAATSKLASFKFQYIAGIKWAESCEERNDSETLEAYEFILSVLPKIGSLGLDIQKRHQTLVSMPSGIASNAAAYAIQCGFVDKAVEFLEHGRFIFWQKAAQLRAPLAELENSRPELARRLKIVTRDLNISGFRMLTDEDSKAYSDFISRESYKRQALSDEWEQLLSEINAIPGYEDFLMARPYIQLCKAATGRIIVILTVTDKSCHAIIIRSATSSAVAIPLLSMTKAYAEKLAAKLEFTLRTEEKNMLYILYELWIYIVKPVFDFLELKKSNNPPNITWCCSDILSLLPIHAAGIYSGITLENASDFAISSYIPSLSSLLPPSKTSIKEGRILLACLENAPGLPPLPNVLLELQVVRDILSVNAPSTTFVSLEDNKATCNNVLENMTVAHIVHLACHGTSMNDPLESSIILYDGSLKVDKLMRTPFPDAKLVFLSACQTAQINPSEPDEYIHIAAAMLFAGFESVIGTMWSINDGDAPIVAKSFYQNLIKDGKIDFSNTSLALHNAIKDLRASGSSPLQWVPFVHIGM</sequence>
<reference evidence="2 3" key="1">
    <citation type="journal article" date="2019" name="Nat. Ecol. Evol.">
        <title>Megaphylogeny resolves global patterns of mushroom evolution.</title>
        <authorList>
            <person name="Varga T."/>
            <person name="Krizsan K."/>
            <person name="Foldi C."/>
            <person name="Dima B."/>
            <person name="Sanchez-Garcia M."/>
            <person name="Sanchez-Ramirez S."/>
            <person name="Szollosi G.J."/>
            <person name="Szarkandi J.G."/>
            <person name="Papp V."/>
            <person name="Albert L."/>
            <person name="Andreopoulos W."/>
            <person name="Angelini C."/>
            <person name="Antonin V."/>
            <person name="Barry K.W."/>
            <person name="Bougher N.L."/>
            <person name="Buchanan P."/>
            <person name="Buyck B."/>
            <person name="Bense V."/>
            <person name="Catcheside P."/>
            <person name="Chovatia M."/>
            <person name="Cooper J."/>
            <person name="Damon W."/>
            <person name="Desjardin D."/>
            <person name="Finy P."/>
            <person name="Geml J."/>
            <person name="Haridas S."/>
            <person name="Hughes K."/>
            <person name="Justo A."/>
            <person name="Karasinski D."/>
            <person name="Kautmanova I."/>
            <person name="Kiss B."/>
            <person name="Kocsube S."/>
            <person name="Kotiranta H."/>
            <person name="LaButti K.M."/>
            <person name="Lechner B.E."/>
            <person name="Liimatainen K."/>
            <person name="Lipzen A."/>
            <person name="Lukacs Z."/>
            <person name="Mihaltcheva S."/>
            <person name="Morgado L.N."/>
            <person name="Niskanen T."/>
            <person name="Noordeloos M.E."/>
            <person name="Ohm R.A."/>
            <person name="Ortiz-Santana B."/>
            <person name="Ovrebo C."/>
            <person name="Racz N."/>
            <person name="Riley R."/>
            <person name="Savchenko A."/>
            <person name="Shiryaev A."/>
            <person name="Soop K."/>
            <person name="Spirin V."/>
            <person name="Szebenyi C."/>
            <person name="Tomsovsky M."/>
            <person name="Tulloss R.E."/>
            <person name="Uehling J."/>
            <person name="Grigoriev I.V."/>
            <person name="Vagvolgyi C."/>
            <person name="Papp T."/>
            <person name="Martin F.M."/>
            <person name="Miettinen O."/>
            <person name="Hibbett D.S."/>
            <person name="Nagy L.G."/>
        </authorList>
    </citation>
    <scope>NUCLEOTIDE SEQUENCE [LARGE SCALE GENOMIC DNA]</scope>
    <source>
        <strain evidence="2 3">CBS 166.37</strain>
    </source>
</reference>
<dbReference type="AlphaFoldDB" id="A0A5C3M138"/>
<proteinExistence type="predicted"/>
<dbReference type="EMBL" id="ML213600">
    <property type="protein sequence ID" value="TFK39129.1"/>
    <property type="molecule type" value="Genomic_DNA"/>
</dbReference>
<evidence type="ECO:0000313" key="3">
    <source>
        <dbReference type="Proteomes" id="UP000308652"/>
    </source>
</evidence>
<accession>A0A5C3M138</accession>
<dbReference type="InterPro" id="IPR024983">
    <property type="entry name" value="CHAT_dom"/>
</dbReference>
<dbReference type="Pfam" id="PF12770">
    <property type="entry name" value="CHAT"/>
    <property type="match status" value="1"/>
</dbReference>
<dbReference type="OrthoDB" id="9991317at2759"/>
<evidence type="ECO:0000313" key="2">
    <source>
        <dbReference type="EMBL" id="TFK39129.1"/>
    </source>
</evidence>
<organism evidence="2 3">
    <name type="scientific">Crucibulum laeve</name>
    <dbReference type="NCBI Taxonomy" id="68775"/>
    <lineage>
        <taxon>Eukaryota</taxon>
        <taxon>Fungi</taxon>
        <taxon>Dikarya</taxon>
        <taxon>Basidiomycota</taxon>
        <taxon>Agaricomycotina</taxon>
        <taxon>Agaricomycetes</taxon>
        <taxon>Agaricomycetidae</taxon>
        <taxon>Agaricales</taxon>
        <taxon>Agaricineae</taxon>
        <taxon>Nidulariaceae</taxon>
        <taxon>Crucibulum</taxon>
    </lineage>
</organism>
<keyword evidence="3" id="KW-1185">Reference proteome</keyword>
<evidence type="ECO:0000259" key="1">
    <source>
        <dbReference type="Pfam" id="PF12770"/>
    </source>
</evidence>